<dbReference type="GO" id="GO:0016616">
    <property type="term" value="F:oxidoreductase activity, acting on the CH-OH group of donors, NAD or NADP as acceptor"/>
    <property type="evidence" value="ECO:0007669"/>
    <property type="project" value="UniProtKB-ARBA"/>
</dbReference>
<evidence type="ECO:0000259" key="13">
    <source>
        <dbReference type="PROSITE" id="PS50141"/>
    </source>
</evidence>
<dbReference type="Gene3D" id="3.20.20.100">
    <property type="entry name" value="NADP-dependent oxidoreductase domain"/>
    <property type="match status" value="1"/>
</dbReference>
<dbReference type="GO" id="GO:0003723">
    <property type="term" value="F:RNA binding"/>
    <property type="evidence" value="ECO:0007669"/>
    <property type="project" value="InterPro"/>
</dbReference>
<dbReference type="InterPro" id="IPR023210">
    <property type="entry name" value="NADP_OxRdtase_dom"/>
</dbReference>
<evidence type="ECO:0000256" key="2">
    <source>
        <dbReference type="ARBA" id="ARBA00022723"/>
    </source>
</evidence>
<evidence type="ECO:0000256" key="9">
    <source>
        <dbReference type="ARBA" id="ARBA00038940"/>
    </source>
</evidence>
<keyword evidence="4" id="KW-0862">Zinc</keyword>
<evidence type="ECO:0000256" key="12">
    <source>
        <dbReference type="ARBA" id="ARBA00047635"/>
    </source>
</evidence>
<dbReference type="SMART" id="SM00552">
    <property type="entry name" value="ADEAMc"/>
    <property type="match status" value="1"/>
</dbReference>
<evidence type="ECO:0000256" key="7">
    <source>
        <dbReference type="ARBA" id="ARBA00037784"/>
    </source>
</evidence>
<dbReference type="OrthoDB" id="416253at2759"/>
<evidence type="ECO:0000256" key="11">
    <source>
        <dbReference type="ARBA" id="ARBA00041760"/>
    </source>
</evidence>
<dbReference type="Proteomes" id="UP000076502">
    <property type="component" value="Unassembled WGS sequence"/>
</dbReference>
<dbReference type="EMBL" id="KQ434878">
    <property type="protein sequence ID" value="KZC09857.1"/>
    <property type="molecule type" value="Genomic_DNA"/>
</dbReference>
<dbReference type="STRING" id="178035.A0A154PDH2"/>
<dbReference type="GO" id="GO:0008033">
    <property type="term" value="P:tRNA processing"/>
    <property type="evidence" value="ECO:0007669"/>
    <property type="project" value="UniProtKB-KW"/>
</dbReference>
<dbReference type="Pfam" id="PF02137">
    <property type="entry name" value="A_deamin"/>
    <property type="match status" value="1"/>
</dbReference>
<accession>A0A154PDH2</accession>
<dbReference type="PANTHER" id="PTHR46516:SF1">
    <property type="entry name" value="TRNA-SPECIFIC ADENOSINE DEAMINASE 1"/>
    <property type="match status" value="1"/>
</dbReference>
<feature type="domain" description="A to I editase" evidence="13">
    <location>
        <begin position="311"/>
        <end position="667"/>
    </location>
</feature>
<dbReference type="PROSITE" id="PS50141">
    <property type="entry name" value="A_DEAMIN_EDITASE"/>
    <property type="match status" value="1"/>
</dbReference>
<evidence type="ECO:0000313" key="14">
    <source>
        <dbReference type="EMBL" id="KZC09857.1"/>
    </source>
</evidence>
<gene>
    <name evidence="14" type="ORF">WN55_00503</name>
</gene>
<dbReference type="InterPro" id="IPR002466">
    <property type="entry name" value="A_deamin"/>
</dbReference>
<protein>
    <recommendedName>
        <fullName evidence="10">tRNA-specific adenosine deaminase 1</fullName>
        <ecNumber evidence="9">3.5.4.34</ecNumber>
    </recommendedName>
    <alternativeName>
        <fullName evidence="11">tRNA-specific adenosine-37 deaminase</fullName>
    </alternativeName>
</protein>
<dbReference type="InterPro" id="IPR018170">
    <property type="entry name" value="Aldo/ket_reductase_CS"/>
</dbReference>
<comment type="cofactor">
    <cofactor evidence="6">
        <name>1D-myo-inositol hexakisphosphate</name>
        <dbReference type="ChEBI" id="CHEBI:58130"/>
    </cofactor>
</comment>
<dbReference type="GO" id="GO:0043829">
    <property type="term" value="F:tRNA-specific adenosine-37 deaminase activity"/>
    <property type="evidence" value="ECO:0007669"/>
    <property type="project" value="UniProtKB-EC"/>
</dbReference>
<dbReference type="InterPro" id="IPR036812">
    <property type="entry name" value="NAD(P)_OxRdtase_dom_sf"/>
</dbReference>
<name>A0A154PDH2_DUFNO</name>
<keyword evidence="15" id="KW-1185">Reference proteome</keyword>
<comment type="function">
    <text evidence="7">Specifically deaminates adenosine-37 to inosine in tRNA-Ala.</text>
</comment>
<comment type="similarity">
    <text evidence="8">Belongs to the ADAT1 family.</text>
</comment>
<dbReference type="GO" id="GO:0046872">
    <property type="term" value="F:metal ion binding"/>
    <property type="evidence" value="ECO:0007669"/>
    <property type="project" value="UniProtKB-KW"/>
</dbReference>
<evidence type="ECO:0000256" key="6">
    <source>
        <dbReference type="ARBA" id="ARBA00037026"/>
    </source>
</evidence>
<evidence type="ECO:0000256" key="1">
    <source>
        <dbReference type="ARBA" id="ARBA00022694"/>
    </source>
</evidence>
<dbReference type="PROSITE" id="PS00798">
    <property type="entry name" value="ALDOKETO_REDUCTASE_1"/>
    <property type="match status" value="1"/>
</dbReference>
<keyword evidence="5" id="KW-0560">Oxidoreductase</keyword>
<dbReference type="PANTHER" id="PTHR46516">
    <property type="entry name" value="TRNA-SPECIFIC ADENOSINE DEAMINASE 1"/>
    <property type="match status" value="1"/>
</dbReference>
<dbReference type="EC" id="3.5.4.34" evidence="9"/>
<keyword evidence="2" id="KW-0479">Metal-binding</keyword>
<dbReference type="InterPro" id="IPR020471">
    <property type="entry name" value="AKR"/>
</dbReference>
<evidence type="ECO:0000256" key="4">
    <source>
        <dbReference type="ARBA" id="ARBA00022833"/>
    </source>
</evidence>
<evidence type="ECO:0000256" key="10">
    <source>
        <dbReference type="ARBA" id="ARBA00040502"/>
    </source>
</evidence>
<keyword evidence="1" id="KW-0819">tRNA processing</keyword>
<dbReference type="CDD" id="cd19136">
    <property type="entry name" value="AKR_DrGR-like"/>
    <property type="match status" value="1"/>
</dbReference>
<evidence type="ECO:0000313" key="15">
    <source>
        <dbReference type="Proteomes" id="UP000076502"/>
    </source>
</evidence>
<keyword evidence="3" id="KW-0378">Hydrolase</keyword>
<organism evidence="14 15">
    <name type="scientific">Dufourea novaeangliae</name>
    <name type="common">Sweat bee</name>
    <dbReference type="NCBI Taxonomy" id="178035"/>
    <lineage>
        <taxon>Eukaryota</taxon>
        <taxon>Metazoa</taxon>
        <taxon>Ecdysozoa</taxon>
        <taxon>Arthropoda</taxon>
        <taxon>Hexapoda</taxon>
        <taxon>Insecta</taxon>
        <taxon>Pterygota</taxon>
        <taxon>Neoptera</taxon>
        <taxon>Endopterygota</taxon>
        <taxon>Hymenoptera</taxon>
        <taxon>Apocrita</taxon>
        <taxon>Aculeata</taxon>
        <taxon>Apoidea</taxon>
        <taxon>Anthophila</taxon>
        <taxon>Halictidae</taxon>
        <taxon>Rophitinae</taxon>
        <taxon>Dufourea</taxon>
    </lineage>
</organism>
<evidence type="ECO:0000256" key="8">
    <source>
        <dbReference type="ARBA" id="ARBA00038326"/>
    </source>
</evidence>
<dbReference type="AlphaFoldDB" id="A0A154PDH2"/>
<evidence type="ECO:0000256" key="3">
    <source>
        <dbReference type="ARBA" id="ARBA00022801"/>
    </source>
</evidence>
<reference evidence="14 15" key="1">
    <citation type="submission" date="2015-07" db="EMBL/GenBank/DDBJ databases">
        <title>The genome of Dufourea novaeangliae.</title>
        <authorList>
            <person name="Pan H."/>
            <person name="Kapheim K."/>
        </authorList>
    </citation>
    <scope>NUCLEOTIDE SEQUENCE [LARGE SCALE GENOMIC DNA]</scope>
    <source>
        <strain evidence="14">0120121106</strain>
        <tissue evidence="14">Whole body</tissue>
    </source>
</reference>
<dbReference type="PRINTS" id="PR00069">
    <property type="entry name" value="ALDKETRDTASE"/>
</dbReference>
<dbReference type="PROSITE" id="PS00062">
    <property type="entry name" value="ALDOKETO_REDUCTASE_2"/>
    <property type="match status" value="1"/>
</dbReference>
<comment type="catalytic activity">
    <reaction evidence="12">
        <text>adenosine(37) in tRNA(Ala) + H2O + H(+) = inosine(37) in tRNA(Ala) + NH4(+)</text>
        <dbReference type="Rhea" id="RHEA:50968"/>
        <dbReference type="Rhea" id="RHEA-COMP:12855"/>
        <dbReference type="Rhea" id="RHEA-COMP:12856"/>
        <dbReference type="ChEBI" id="CHEBI:15377"/>
        <dbReference type="ChEBI" id="CHEBI:15378"/>
        <dbReference type="ChEBI" id="CHEBI:28938"/>
        <dbReference type="ChEBI" id="CHEBI:74411"/>
        <dbReference type="ChEBI" id="CHEBI:82852"/>
        <dbReference type="EC" id="3.5.4.34"/>
    </reaction>
</comment>
<evidence type="ECO:0000256" key="5">
    <source>
        <dbReference type="ARBA" id="ARBA00023002"/>
    </source>
</evidence>
<dbReference type="SUPFAM" id="SSF51430">
    <property type="entry name" value="NAD(P)-linked oxidoreductase"/>
    <property type="match status" value="1"/>
</dbReference>
<dbReference type="Pfam" id="PF00248">
    <property type="entry name" value="Aldo_ket_red"/>
    <property type="match status" value="1"/>
</dbReference>
<dbReference type="FunFam" id="3.20.20.100:FF:000002">
    <property type="entry name" value="2,5-diketo-D-gluconic acid reductase A"/>
    <property type="match status" value="1"/>
</dbReference>
<proteinExistence type="inferred from homology"/>
<sequence>MQTVRLSSGYVMPLVGFGTYKIQGRDTIYQVIDESLKAGFRSIDTAVVYRNEQDIGYALKSLLPKYNLQRSDIFITTKLSPSENGNPEGIEQSVQQSLEALNITYIDLYLIHWPGASRIPESSGNNSDLRAKTWDKLVDLQKQGLIRSIGVSNYTIYHLEELLKNCKSIIPAVNQVECHPHYRQEELIKYCNEKDIHIQAYSSLGSSSNTNLLRDPIVTQIASHLNVSPAQLLLKWALQQGIGIIPKAVKMEHIRDNIQLDFLIDKENIVAKLCIEKYMRLSKNGKPSEKEWTVLSGIVLKKHDDSLSLVALATGTKCLGELDLINTEMYEEGCRLNDSHAEVLARRAFLRYLYEEIDLLFCSARSNIFTLNEKKQISLHNGVSFHFFTSQTPCGDCSIFRKDEFHEHDAPPNKIKKYDCNDTGDVIVEYSKNKQEEQNIKDIHRTGAKCIKTDRYQDSHLPGVNYHVTGPLRTKPGRGNPTLSLSCSDKMAKWNILGLQGALLSMLIPPIKMETVVVGGGCPFSLEAMNRGLYKRFNKNMYKLKVMQAQVSFKQQKSHNKKHPCPSSIIWSAVRHRDTEVAVEGRKQGATKRKKGSNLRITRRALFEVFLKTCDKYQHSDCNIRHPKKITYLDCKKWSKSYQNLWNTLKSESFHAWNSKPTSLQTFVL</sequence>